<comment type="caution">
    <text evidence="2">The sequence shown here is derived from an EMBL/GenBank/DDBJ whole genome shotgun (WGS) entry which is preliminary data.</text>
</comment>
<dbReference type="EMBL" id="PIPP01000007">
    <property type="protein sequence ID" value="RUO34370.1"/>
    <property type="molecule type" value="Genomic_DNA"/>
</dbReference>
<dbReference type="CDD" id="cd07756">
    <property type="entry name" value="CYTH-like_Pase_CHAD"/>
    <property type="match status" value="1"/>
</dbReference>
<dbReference type="OrthoDB" id="3034217at2"/>
<organism evidence="2 3">
    <name type="scientific">Aliidiomarina shirensis</name>
    <dbReference type="NCBI Taxonomy" id="1048642"/>
    <lineage>
        <taxon>Bacteria</taxon>
        <taxon>Pseudomonadati</taxon>
        <taxon>Pseudomonadota</taxon>
        <taxon>Gammaproteobacteria</taxon>
        <taxon>Alteromonadales</taxon>
        <taxon>Idiomarinaceae</taxon>
        <taxon>Aliidiomarina</taxon>
    </lineage>
</organism>
<keyword evidence="3" id="KW-1185">Reference proteome</keyword>
<dbReference type="PANTHER" id="PTHR39569">
    <property type="entry name" value="INORGANIC TRIPHOSPHATASE"/>
    <property type="match status" value="1"/>
</dbReference>
<dbReference type="AlphaFoldDB" id="A0A432WKN7"/>
<dbReference type="Pfam" id="PF01928">
    <property type="entry name" value="CYTH"/>
    <property type="match status" value="1"/>
</dbReference>
<dbReference type="Proteomes" id="UP000286934">
    <property type="component" value="Unassembled WGS sequence"/>
</dbReference>
<protein>
    <recommendedName>
        <fullName evidence="1">CYTH domain-containing protein</fullName>
    </recommendedName>
</protein>
<evidence type="ECO:0000313" key="3">
    <source>
        <dbReference type="Proteomes" id="UP000286934"/>
    </source>
</evidence>
<dbReference type="SUPFAM" id="SSF55154">
    <property type="entry name" value="CYTH-like phosphatases"/>
    <property type="match status" value="1"/>
</dbReference>
<evidence type="ECO:0000313" key="2">
    <source>
        <dbReference type="EMBL" id="RUO34370.1"/>
    </source>
</evidence>
<dbReference type="InterPro" id="IPR033469">
    <property type="entry name" value="CYTH-like_dom_sf"/>
</dbReference>
<dbReference type="Gene3D" id="2.40.320.10">
    <property type="entry name" value="Hypothetical Protein Pfu-838710-001"/>
    <property type="match status" value="1"/>
</dbReference>
<dbReference type="InterPro" id="IPR039013">
    <property type="entry name" value="YgiF"/>
</dbReference>
<evidence type="ECO:0000259" key="1">
    <source>
        <dbReference type="PROSITE" id="PS51707"/>
    </source>
</evidence>
<proteinExistence type="predicted"/>
<dbReference type="PROSITE" id="PS51707">
    <property type="entry name" value="CYTH"/>
    <property type="match status" value="1"/>
</dbReference>
<dbReference type="SMART" id="SM01118">
    <property type="entry name" value="CYTH"/>
    <property type="match status" value="1"/>
</dbReference>
<feature type="domain" description="CYTH" evidence="1">
    <location>
        <begin position="6"/>
        <end position="208"/>
    </location>
</feature>
<dbReference type="RefSeq" id="WP_126808948.1">
    <property type="nucleotide sequence ID" value="NZ_PIPP01000007.1"/>
</dbReference>
<sequence>MATNKSQEIELKFMINKDSIKDVECYLNRLGKPTESLQIANIYFDTANKDLHQHKIGLRIRRWNDQSEQTVKMAGSQVGAMSQRPEYNIDYTGSVPQLDLFPADIWPQTINTRKLQEQLEAQFQIDFQRQRWLLNVGVSTIEVAIDEGVIFVPTKDTRQEPICELEAELISGNITDLLQLSELLTQEFTLAPGLLSKAQRGFILAANAVVE</sequence>
<dbReference type="GO" id="GO:0050355">
    <property type="term" value="F:inorganic triphosphate phosphatase activity"/>
    <property type="evidence" value="ECO:0007669"/>
    <property type="project" value="InterPro"/>
</dbReference>
<dbReference type="GO" id="GO:0046872">
    <property type="term" value="F:metal ion binding"/>
    <property type="evidence" value="ECO:0007669"/>
    <property type="project" value="TreeGrafter"/>
</dbReference>
<gene>
    <name evidence="2" type="ORF">CWE13_12140</name>
</gene>
<reference evidence="3" key="1">
    <citation type="journal article" date="2018" name="Front. Microbiol.">
        <title>Genome-Based Analysis Reveals the Taxonomy and Diversity of the Family Idiomarinaceae.</title>
        <authorList>
            <person name="Liu Y."/>
            <person name="Lai Q."/>
            <person name="Shao Z."/>
        </authorList>
    </citation>
    <scope>NUCLEOTIDE SEQUENCE [LARGE SCALE GENOMIC DNA]</scope>
    <source>
        <strain evidence="3">AIS</strain>
    </source>
</reference>
<dbReference type="InterPro" id="IPR023577">
    <property type="entry name" value="CYTH_domain"/>
</dbReference>
<dbReference type="PANTHER" id="PTHR39569:SF1">
    <property type="entry name" value="INORGANIC TRIPHOSPHATASE"/>
    <property type="match status" value="1"/>
</dbReference>
<name>A0A432WKN7_9GAMM</name>
<accession>A0A432WKN7</accession>